<organism evidence="16 17">
    <name type="scientific">Haliangium ochraceum (strain DSM 14365 / JCM 11303 / SMP-2)</name>
    <dbReference type="NCBI Taxonomy" id="502025"/>
    <lineage>
        <taxon>Bacteria</taxon>
        <taxon>Pseudomonadati</taxon>
        <taxon>Myxococcota</taxon>
        <taxon>Polyangia</taxon>
        <taxon>Haliangiales</taxon>
        <taxon>Kofleriaceae</taxon>
        <taxon>Haliangium</taxon>
    </lineage>
</organism>
<dbReference type="EMBL" id="CP001804">
    <property type="protein sequence ID" value="ACY12873.1"/>
    <property type="molecule type" value="Genomic_DNA"/>
</dbReference>
<evidence type="ECO:0000256" key="12">
    <source>
        <dbReference type="ARBA" id="ARBA00051096"/>
    </source>
</evidence>
<evidence type="ECO:0000256" key="5">
    <source>
        <dbReference type="ARBA" id="ARBA00022516"/>
    </source>
</evidence>
<protein>
    <recommendedName>
        <fullName evidence="3 13">Beta-ketoacyl-[acyl-carrier-protein] synthase III</fullName>
        <shortName evidence="13">Beta-ketoacyl-ACP synthase III</shortName>
        <shortName evidence="13">KAS III</shortName>
        <ecNumber evidence="3 13">2.3.1.180</ecNumber>
    </recommendedName>
    <alternativeName>
        <fullName evidence="13">3-oxoacyl-[acyl-carrier-protein] synthase 3</fullName>
    </alternativeName>
    <alternativeName>
        <fullName evidence="13">3-oxoacyl-[acyl-carrier-protein] synthase III</fullName>
    </alternativeName>
</protein>
<dbReference type="FunFam" id="3.40.47.10:FF:000004">
    <property type="entry name" value="3-oxoacyl-[acyl-carrier-protein] synthase 3"/>
    <property type="match status" value="1"/>
</dbReference>
<feature type="domain" description="Beta-ketoacyl-[acyl-carrier-protein] synthase III N-terminal" evidence="15">
    <location>
        <begin position="106"/>
        <end position="170"/>
    </location>
</feature>
<dbReference type="PANTHER" id="PTHR34069:SF2">
    <property type="entry name" value="BETA-KETOACYL-[ACYL-CARRIER-PROTEIN] SYNTHASE III"/>
    <property type="match status" value="1"/>
</dbReference>
<evidence type="ECO:0000256" key="4">
    <source>
        <dbReference type="ARBA" id="ARBA00022490"/>
    </source>
</evidence>
<dbReference type="OrthoDB" id="9815506at2"/>
<evidence type="ECO:0000313" key="16">
    <source>
        <dbReference type="EMBL" id="ACY12873.1"/>
    </source>
</evidence>
<keyword evidence="7 13" id="KW-0276">Fatty acid metabolism</keyword>
<comment type="function">
    <text evidence="13">Catalyzes the condensation reaction of fatty acid synthesis by the addition to an acyl acceptor of two carbons from malonyl-ACP. Catalyzes the first condensation reaction which initiates fatty acid synthesis and may therefore play a role in governing the total rate of fatty acid production. Possesses both acetoacetyl-ACP synthase and acetyl transacylase activities. Its substrate specificity determines the biosynthesis of branched-chain and/or straight-chain of fatty acids.</text>
</comment>
<dbReference type="GO" id="GO:0033818">
    <property type="term" value="F:beta-ketoacyl-acyl-carrier-protein synthase III activity"/>
    <property type="evidence" value="ECO:0007669"/>
    <property type="project" value="UniProtKB-UniRule"/>
</dbReference>
<evidence type="ECO:0000256" key="13">
    <source>
        <dbReference type="HAMAP-Rule" id="MF_01815"/>
    </source>
</evidence>
<comment type="domain">
    <text evidence="13">The last Arg residue of the ACP-binding site is essential for the weak association between ACP/AcpP and FabH.</text>
</comment>
<dbReference type="GO" id="GO:0006633">
    <property type="term" value="P:fatty acid biosynthetic process"/>
    <property type="evidence" value="ECO:0007669"/>
    <property type="project" value="UniProtKB-UniRule"/>
</dbReference>
<dbReference type="Pfam" id="PF08545">
    <property type="entry name" value="ACP_syn_III"/>
    <property type="match status" value="1"/>
</dbReference>
<feature type="active site" evidence="13">
    <location>
        <position position="260"/>
    </location>
</feature>
<dbReference type="Gene3D" id="3.40.47.10">
    <property type="match status" value="1"/>
</dbReference>
<keyword evidence="10 13" id="KW-0511">Multifunctional enzyme</keyword>
<reference evidence="16 17" key="1">
    <citation type="journal article" date="2010" name="Stand. Genomic Sci.">
        <title>Complete genome sequence of Haliangium ochraceum type strain (SMP-2).</title>
        <authorList>
            <consortium name="US DOE Joint Genome Institute (JGI-PGF)"/>
            <person name="Ivanova N."/>
            <person name="Daum C."/>
            <person name="Lang E."/>
            <person name="Abt B."/>
            <person name="Kopitz M."/>
            <person name="Saunders E."/>
            <person name="Lapidus A."/>
            <person name="Lucas S."/>
            <person name="Glavina Del Rio T."/>
            <person name="Nolan M."/>
            <person name="Tice H."/>
            <person name="Copeland A."/>
            <person name="Cheng J.F."/>
            <person name="Chen F."/>
            <person name="Bruce D."/>
            <person name="Goodwin L."/>
            <person name="Pitluck S."/>
            <person name="Mavromatis K."/>
            <person name="Pati A."/>
            <person name="Mikhailova N."/>
            <person name="Chen A."/>
            <person name="Palaniappan K."/>
            <person name="Land M."/>
            <person name="Hauser L."/>
            <person name="Chang Y.J."/>
            <person name="Jeffries C.D."/>
            <person name="Detter J.C."/>
            <person name="Brettin T."/>
            <person name="Rohde M."/>
            <person name="Goker M."/>
            <person name="Bristow J."/>
            <person name="Markowitz V."/>
            <person name="Eisen J.A."/>
            <person name="Hugenholtz P."/>
            <person name="Kyrpides N.C."/>
            <person name="Klenk H.P."/>
        </authorList>
    </citation>
    <scope>NUCLEOTIDE SEQUENCE [LARGE SCALE GENOMIC DNA]</scope>
    <source>
        <strain evidence="17">DSM 14365 / CIP 107738 / JCM 11303 / AJ 13395 / SMP-2</strain>
    </source>
</reference>
<keyword evidence="4 13" id="KW-0963">Cytoplasm</keyword>
<dbReference type="EC" id="2.3.1.180" evidence="3 13"/>
<evidence type="ECO:0000256" key="7">
    <source>
        <dbReference type="ARBA" id="ARBA00022832"/>
    </source>
</evidence>
<evidence type="ECO:0000313" key="17">
    <source>
        <dbReference type="Proteomes" id="UP000001880"/>
    </source>
</evidence>
<evidence type="ECO:0000256" key="6">
    <source>
        <dbReference type="ARBA" id="ARBA00022679"/>
    </source>
</evidence>
<evidence type="ECO:0000256" key="8">
    <source>
        <dbReference type="ARBA" id="ARBA00023098"/>
    </source>
</evidence>
<proteinExistence type="inferred from homology"/>
<dbReference type="KEGG" id="hoh:Hoch_0232"/>
<feature type="active site" evidence="13">
    <location>
        <position position="290"/>
    </location>
</feature>
<keyword evidence="8 13" id="KW-0443">Lipid metabolism</keyword>
<feature type="domain" description="Beta-ketoacyl-[acyl-carrier-protein] synthase III C-terminal" evidence="14">
    <location>
        <begin position="244"/>
        <end position="333"/>
    </location>
</feature>
<dbReference type="RefSeq" id="WP_012825500.1">
    <property type="nucleotide sequence ID" value="NC_013440.1"/>
</dbReference>
<dbReference type="AlphaFoldDB" id="D0LHL1"/>
<dbReference type="STRING" id="502025.Hoch_0232"/>
<dbReference type="SUPFAM" id="SSF53901">
    <property type="entry name" value="Thiolase-like"/>
    <property type="match status" value="1"/>
</dbReference>
<comment type="subunit">
    <text evidence="13">Homodimer.</text>
</comment>
<dbReference type="CDD" id="cd00830">
    <property type="entry name" value="KAS_III"/>
    <property type="match status" value="1"/>
</dbReference>
<evidence type="ECO:0000259" key="14">
    <source>
        <dbReference type="Pfam" id="PF08541"/>
    </source>
</evidence>
<comment type="pathway">
    <text evidence="1 13">Lipid metabolism; fatty acid biosynthesis.</text>
</comment>
<dbReference type="GO" id="GO:0005737">
    <property type="term" value="C:cytoplasm"/>
    <property type="evidence" value="ECO:0007669"/>
    <property type="project" value="UniProtKB-SubCell"/>
</dbReference>
<dbReference type="InterPro" id="IPR013751">
    <property type="entry name" value="ACP_syn_III_N"/>
</dbReference>
<dbReference type="HOGENOM" id="CLU_039592_3_1_7"/>
<keyword evidence="6 13" id="KW-0808">Transferase</keyword>
<evidence type="ECO:0000256" key="10">
    <source>
        <dbReference type="ARBA" id="ARBA00023268"/>
    </source>
</evidence>
<dbReference type="Pfam" id="PF08541">
    <property type="entry name" value="ACP_syn_III_C"/>
    <property type="match status" value="1"/>
</dbReference>
<dbReference type="UniPathway" id="UPA00094"/>
<feature type="active site" evidence="13">
    <location>
        <position position="112"/>
    </location>
</feature>
<dbReference type="InterPro" id="IPR016039">
    <property type="entry name" value="Thiolase-like"/>
</dbReference>
<keyword evidence="11 13" id="KW-0012">Acyltransferase</keyword>
<feature type="region of interest" description="ACP-binding" evidence="13">
    <location>
        <begin position="261"/>
        <end position="265"/>
    </location>
</feature>
<gene>
    <name evidence="13" type="primary">fabH</name>
    <name evidence="16" type="ordered locus">Hoch_0232</name>
</gene>
<dbReference type="PANTHER" id="PTHR34069">
    <property type="entry name" value="3-OXOACYL-[ACYL-CARRIER-PROTEIN] SYNTHASE 3"/>
    <property type="match status" value="1"/>
</dbReference>
<name>D0LHL1_HALO1</name>
<evidence type="ECO:0000256" key="3">
    <source>
        <dbReference type="ARBA" id="ARBA00012333"/>
    </source>
</evidence>
<comment type="subcellular location">
    <subcellularLocation>
        <location evidence="13">Cytoplasm</location>
    </subcellularLocation>
</comment>
<dbReference type="InterPro" id="IPR013747">
    <property type="entry name" value="ACP_syn_III_C"/>
</dbReference>
<evidence type="ECO:0000259" key="15">
    <source>
        <dbReference type="Pfam" id="PF08545"/>
    </source>
</evidence>
<evidence type="ECO:0000256" key="1">
    <source>
        <dbReference type="ARBA" id="ARBA00005194"/>
    </source>
</evidence>
<dbReference type="GO" id="GO:0004315">
    <property type="term" value="F:3-oxoacyl-[acyl-carrier-protein] synthase activity"/>
    <property type="evidence" value="ECO:0007669"/>
    <property type="project" value="InterPro"/>
</dbReference>
<dbReference type="Proteomes" id="UP000001880">
    <property type="component" value="Chromosome"/>
</dbReference>
<comment type="catalytic activity">
    <reaction evidence="12">
        <text>malonyl-[ACP] + acetyl-CoA + H(+) = 3-oxobutanoyl-[ACP] + CO2 + CoA</text>
        <dbReference type="Rhea" id="RHEA:12080"/>
        <dbReference type="Rhea" id="RHEA-COMP:9623"/>
        <dbReference type="Rhea" id="RHEA-COMP:9625"/>
        <dbReference type="ChEBI" id="CHEBI:15378"/>
        <dbReference type="ChEBI" id="CHEBI:16526"/>
        <dbReference type="ChEBI" id="CHEBI:57287"/>
        <dbReference type="ChEBI" id="CHEBI:57288"/>
        <dbReference type="ChEBI" id="CHEBI:78449"/>
        <dbReference type="ChEBI" id="CHEBI:78450"/>
        <dbReference type="EC" id="2.3.1.180"/>
    </reaction>
    <physiologicalReaction direction="left-to-right" evidence="12">
        <dbReference type="Rhea" id="RHEA:12081"/>
    </physiologicalReaction>
</comment>
<keyword evidence="9 13" id="KW-0275">Fatty acid biosynthesis</keyword>
<dbReference type="HAMAP" id="MF_01815">
    <property type="entry name" value="FabH"/>
    <property type="match status" value="1"/>
</dbReference>
<evidence type="ECO:0000256" key="11">
    <source>
        <dbReference type="ARBA" id="ARBA00023315"/>
    </source>
</evidence>
<dbReference type="NCBIfam" id="NF006829">
    <property type="entry name" value="PRK09352.1"/>
    <property type="match status" value="1"/>
</dbReference>
<keyword evidence="5 13" id="KW-0444">Lipid biosynthesis</keyword>
<comment type="similarity">
    <text evidence="2 13">Belongs to the thiolase-like superfamily. FabH family.</text>
</comment>
<dbReference type="NCBIfam" id="TIGR00747">
    <property type="entry name" value="fabH"/>
    <property type="match status" value="1"/>
</dbReference>
<dbReference type="GO" id="GO:0044550">
    <property type="term" value="P:secondary metabolite biosynthetic process"/>
    <property type="evidence" value="ECO:0007669"/>
    <property type="project" value="TreeGrafter"/>
</dbReference>
<keyword evidence="17" id="KW-1185">Reference proteome</keyword>
<dbReference type="eggNOG" id="COG0332">
    <property type="taxonomic scope" value="Bacteria"/>
</dbReference>
<evidence type="ECO:0000256" key="9">
    <source>
        <dbReference type="ARBA" id="ARBA00023160"/>
    </source>
</evidence>
<accession>D0LHL1</accession>
<dbReference type="InterPro" id="IPR004655">
    <property type="entry name" value="FabH"/>
</dbReference>
<evidence type="ECO:0000256" key="2">
    <source>
        <dbReference type="ARBA" id="ARBA00008642"/>
    </source>
</evidence>
<sequence length="333" mass="35657">MIRTRFVGTGRSVPERAVSNEEIARRVETSDEWIRTRTGIRKRHVLGEHEATSDMAAAAGRQACEAAGIALEDIECIVVATTTPDMPMPSCAMLTQAKLGIRGPAFDVAAACAGFTYGTTVVDSLIRSGQYKRVLFIGAEALSKFLDWDDRGTCILFGDGAGAVVAVAEEQDVPDGDPRARGILSTFLDGDGSLWRELNIPGGGTACPPSEDSLAQGQHYLRMNGRVIFSHAVRNLSEASETALARAGLSIDDVDLVIPHQANLRILDAVAKRTRIPREKFIVNLDEYGNTSAASIPIALDDGVRSGRIQEGMLLVHCGLGAGLTWGAVVVRW</sequence>